<sequence>MKKVAGADHSVLFVFLCAAMFSFGQDARRFRADIEAFGRQDDTLNINDYDALVVGSSSVRMWTDMDAYFPGYRFLNRGFGGSQMSDVLYYADELVFRHAIKRLFLYEGDNDIAWGKRVGQVKRDFKKLLRAVRRRTPGTEVYIISVKPSLDRERMGRKKRYRAFNRWAEKYCNRKEQLYFIDVWPSMLNDSGKPRPELFIADGIHMTDEGYGVWAEQITPFLK</sequence>
<gene>
    <name evidence="2" type="ORF">ED312_13600</name>
</gene>
<dbReference type="Pfam" id="PF13472">
    <property type="entry name" value="Lipase_GDSL_2"/>
    <property type="match status" value="1"/>
</dbReference>
<dbReference type="Proteomes" id="UP000267469">
    <property type="component" value="Unassembled WGS sequence"/>
</dbReference>
<name>A0A3N0EA48_SINP1</name>
<dbReference type="OrthoDB" id="9790057at2"/>
<dbReference type="PANTHER" id="PTHR30383">
    <property type="entry name" value="THIOESTERASE 1/PROTEASE 1/LYSOPHOSPHOLIPASE L1"/>
    <property type="match status" value="1"/>
</dbReference>
<accession>A0A3N0EA48</accession>
<reference evidence="2 3" key="1">
    <citation type="submission" date="2018-10" db="EMBL/GenBank/DDBJ databases">
        <title>Sinomicrobium pectinilyticum sp. nov., a pectinase-producing bacterium isolated from alkaline and saline soil, and emended description of the genus Sinomicrobium.</title>
        <authorList>
            <person name="Cheng B."/>
            <person name="Li C."/>
            <person name="Lai Q."/>
            <person name="Du M."/>
            <person name="Shao Z."/>
            <person name="Xu P."/>
            <person name="Yang C."/>
        </authorList>
    </citation>
    <scope>NUCLEOTIDE SEQUENCE [LARGE SCALE GENOMIC DNA]</scope>
    <source>
        <strain evidence="2 3">5DNS001</strain>
    </source>
</reference>
<protein>
    <recommendedName>
        <fullName evidence="1">SGNH hydrolase-type esterase domain-containing protein</fullName>
    </recommendedName>
</protein>
<dbReference type="InterPro" id="IPR051532">
    <property type="entry name" value="Ester_Hydrolysis_Enzymes"/>
</dbReference>
<dbReference type="RefSeq" id="WP_123216564.1">
    <property type="nucleotide sequence ID" value="NZ_RJTM01000094.1"/>
</dbReference>
<dbReference type="SUPFAM" id="SSF52266">
    <property type="entry name" value="SGNH hydrolase"/>
    <property type="match status" value="1"/>
</dbReference>
<dbReference type="InterPro" id="IPR036514">
    <property type="entry name" value="SGNH_hydro_sf"/>
</dbReference>
<evidence type="ECO:0000313" key="3">
    <source>
        <dbReference type="Proteomes" id="UP000267469"/>
    </source>
</evidence>
<proteinExistence type="predicted"/>
<dbReference type="GO" id="GO:0004622">
    <property type="term" value="F:phosphatidylcholine lysophospholipase activity"/>
    <property type="evidence" value="ECO:0007669"/>
    <property type="project" value="TreeGrafter"/>
</dbReference>
<feature type="domain" description="SGNH hydrolase-type esterase" evidence="1">
    <location>
        <begin position="67"/>
        <end position="211"/>
    </location>
</feature>
<organism evidence="2 3">
    <name type="scientific">Sinomicrobium pectinilyticum</name>
    <dbReference type="NCBI Taxonomy" id="1084421"/>
    <lineage>
        <taxon>Bacteria</taxon>
        <taxon>Pseudomonadati</taxon>
        <taxon>Bacteroidota</taxon>
        <taxon>Flavobacteriia</taxon>
        <taxon>Flavobacteriales</taxon>
        <taxon>Flavobacteriaceae</taxon>
        <taxon>Sinomicrobium</taxon>
    </lineage>
</organism>
<dbReference type="InterPro" id="IPR013830">
    <property type="entry name" value="SGNH_hydro"/>
</dbReference>
<dbReference type="AlphaFoldDB" id="A0A3N0EA48"/>
<dbReference type="Gene3D" id="3.40.50.1110">
    <property type="entry name" value="SGNH hydrolase"/>
    <property type="match status" value="1"/>
</dbReference>
<evidence type="ECO:0000259" key="1">
    <source>
        <dbReference type="Pfam" id="PF13472"/>
    </source>
</evidence>
<keyword evidence="3" id="KW-1185">Reference proteome</keyword>
<dbReference type="EMBL" id="RJTM01000094">
    <property type="protein sequence ID" value="RNL84716.1"/>
    <property type="molecule type" value="Genomic_DNA"/>
</dbReference>
<comment type="caution">
    <text evidence="2">The sequence shown here is derived from an EMBL/GenBank/DDBJ whole genome shotgun (WGS) entry which is preliminary data.</text>
</comment>
<dbReference type="PANTHER" id="PTHR30383:SF5">
    <property type="entry name" value="SGNH HYDROLASE-TYPE ESTERASE DOMAIN-CONTAINING PROTEIN"/>
    <property type="match status" value="1"/>
</dbReference>
<evidence type="ECO:0000313" key="2">
    <source>
        <dbReference type="EMBL" id="RNL84716.1"/>
    </source>
</evidence>